<keyword evidence="2" id="KW-1185">Reference proteome</keyword>
<proteinExistence type="predicted"/>
<sequence>MRQRISLIFYCLASVVIVLHIGSNLMTLGSADHQHTVLHSVTRQTEAQTKIVEQSTAPTVDFQQMAKDLTQEKY</sequence>
<accession>A0ABU3ZGQ7</accession>
<reference evidence="1 2" key="1">
    <citation type="submission" date="2023-10" db="EMBL/GenBank/DDBJ databases">
        <title>Marine bacteria isolated from horseshoe crab.</title>
        <authorList>
            <person name="Cheng T.H."/>
        </authorList>
    </citation>
    <scope>NUCLEOTIDE SEQUENCE [LARGE SCALE GENOMIC DNA]</scope>
    <source>
        <strain evidence="1 2">HSC6</strain>
    </source>
</reference>
<dbReference type="RefSeq" id="WP_317522060.1">
    <property type="nucleotide sequence ID" value="NZ_JAWJZI010000003.1"/>
</dbReference>
<comment type="caution">
    <text evidence="1">The sequence shown here is derived from an EMBL/GenBank/DDBJ whole genome shotgun (WGS) entry which is preliminary data.</text>
</comment>
<gene>
    <name evidence="1" type="ORF">R2X38_09900</name>
</gene>
<dbReference type="EMBL" id="JAWJZI010000003">
    <property type="protein sequence ID" value="MDV5169309.1"/>
    <property type="molecule type" value="Genomic_DNA"/>
</dbReference>
<evidence type="ECO:0000313" key="1">
    <source>
        <dbReference type="EMBL" id="MDV5169309.1"/>
    </source>
</evidence>
<name>A0ABU3ZGQ7_9GAMM</name>
<protein>
    <recommendedName>
        <fullName evidence="3">Methyl-accepting chemotaxis protein</fullName>
    </recommendedName>
</protein>
<dbReference type="Proteomes" id="UP001186452">
    <property type="component" value="Unassembled WGS sequence"/>
</dbReference>
<evidence type="ECO:0000313" key="2">
    <source>
        <dbReference type="Proteomes" id="UP001186452"/>
    </source>
</evidence>
<organism evidence="1 2">
    <name type="scientific">Photobacterium rosenbergii</name>
    <dbReference type="NCBI Taxonomy" id="294936"/>
    <lineage>
        <taxon>Bacteria</taxon>
        <taxon>Pseudomonadati</taxon>
        <taxon>Pseudomonadota</taxon>
        <taxon>Gammaproteobacteria</taxon>
        <taxon>Vibrionales</taxon>
        <taxon>Vibrionaceae</taxon>
        <taxon>Photobacterium</taxon>
    </lineage>
</organism>
<evidence type="ECO:0008006" key="3">
    <source>
        <dbReference type="Google" id="ProtNLM"/>
    </source>
</evidence>